<accession>A0A1U7VQD8</accession>
<dbReference type="PANTHER" id="PTHR11538">
    <property type="entry name" value="PHENYLALANYL-TRNA SYNTHETASE"/>
    <property type="match status" value="1"/>
</dbReference>
<dbReference type="RefSeq" id="XP_009768613.1">
    <property type="nucleotide sequence ID" value="XM_009770311.1"/>
</dbReference>
<dbReference type="InterPro" id="IPR019446">
    <property type="entry name" value="BMT5-like"/>
</dbReference>
<evidence type="ECO:0000259" key="1">
    <source>
        <dbReference type="Pfam" id="PF10354"/>
    </source>
</evidence>
<dbReference type="GO" id="GO:0070042">
    <property type="term" value="F:rRNA (uridine-N3-)-methyltransferase activity"/>
    <property type="evidence" value="ECO:0007669"/>
    <property type="project" value="InterPro"/>
</dbReference>
<dbReference type="PANTHER" id="PTHR11538:SF26">
    <property type="entry name" value="FERREDOXIN-FOLD ANTICODON-BINDING DOMAIN-CONTAINING PROTEIN 1"/>
    <property type="match status" value="1"/>
</dbReference>
<dbReference type="AlphaFoldDB" id="A0A1U7VQD8"/>
<sequence length="386" mass="44413">MADKVAEEPSVINKGEEKRIPHYSSYQEILLVGEGDFSFSLCLAHSFGSASNIVASSLQSYEEVIKTYKNGKSNLEKLKALGGTILHGVDATKLQHHTDISNRKFHRIIFNFPHAGFYGKEDNNHLIQMHQNLVAGFMGSAKERLRADGQIHVTHKTTEPFNLWDLVGLGSQNSLSCINCADFKIENYPGYNNKYGAGSKCDMSFPLRECTTFMFILNPTSKSMHKTKQNKQQKRKREYLHMPSQKIQKVSNSISPPIYPFQQQLSSIYSRTSPTYLNDMNGFPSYAGLPARHDHGSKCFRIFKRNFSYIQQTFGRKDIDVEVAVRKALLRASLMFRAENGWLPDPYLKILEELQFWKQSRFFRLEQMLLDIDRRLYELQGMGYYL</sequence>
<dbReference type="STRING" id="4096.A0A1U7VQD8"/>
<organism evidence="2 3">
    <name type="scientific">Nicotiana sylvestris</name>
    <name type="common">Wood tobacco</name>
    <name type="synonym">South American tobacco</name>
    <dbReference type="NCBI Taxonomy" id="4096"/>
    <lineage>
        <taxon>Eukaryota</taxon>
        <taxon>Viridiplantae</taxon>
        <taxon>Streptophyta</taxon>
        <taxon>Embryophyta</taxon>
        <taxon>Tracheophyta</taxon>
        <taxon>Spermatophyta</taxon>
        <taxon>Magnoliopsida</taxon>
        <taxon>eudicotyledons</taxon>
        <taxon>Gunneridae</taxon>
        <taxon>Pentapetalae</taxon>
        <taxon>asterids</taxon>
        <taxon>lamiids</taxon>
        <taxon>Solanales</taxon>
        <taxon>Solanaceae</taxon>
        <taxon>Nicotianoideae</taxon>
        <taxon>Nicotianeae</taxon>
        <taxon>Nicotiana</taxon>
    </lineage>
</organism>
<proteinExistence type="predicted"/>
<name>A0A1U7VQD8_NICSY</name>
<evidence type="ECO:0000313" key="3">
    <source>
        <dbReference type="RefSeq" id="XP_009768613.1"/>
    </source>
</evidence>
<reference evidence="3" key="2">
    <citation type="submission" date="2025-08" db="UniProtKB">
        <authorList>
            <consortium name="RefSeq"/>
        </authorList>
    </citation>
    <scope>IDENTIFICATION</scope>
    <source>
        <tissue evidence="3">Leaf</tissue>
    </source>
</reference>
<evidence type="ECO:0000313" key="2">
    <source>
        <dbReference type="Proteomes" id="UP000189701"/>
    </source>
</evidence>
<dbReference type="eggNOG" id="KOG4174">
    <property type="taxonomic scope" value="Eukaryota"/>
</dbReference>
<dbReference type="FunFam" id="3.40.50.150:FF:000440">
    <property type="entry name" value="Os09g0479300 protein"/>
    <property type="match status" value="1"/>
</dbReference>
<feature type="domain" description="25S rRNA (uridine-N(3))-methyltransferase BMT5-like" evidence="1">
    <location>
        <begin position="30"/>
        <end position="194"/>
    </location>
</feature>
<dbReference type="Pfam" id="PF10354">
    <property type="entry name" value="BMT5-like"/>
    <property type="match status" value="1"/>
</dbReference>
<dbReference type="KEGG" id="nsy:104219617"/>
<reference evidence="2" key="1">
    <citation type="journal article" date="2013" name="Genome Biol.">
        <title>Reference genomes and transcriptomes of Nicotiana sylvestris and Nicotiana tomentosiformis.</title>
        <authorList>
            <person name="Sierro N."/>
            <person name="Battey J.N."/>
            <person name="Ouadi S."/>
            <person name="Bovet L."/>
            <person name="Goepfert S."/>
            <person name="Bakaher N."/>
            <person name="Peitsch M.C."/>
            <person name="Ivanov N.V."/>
        </authorList>
    </citation>
    <scope>NUCLEOTIDE SEQUENCE [LARGE SCALE GENOMIC DNA]</scope>
</reference>
<gene>
    <name evidence="3" type="primary">LOC104219617</name>
</gene>
<dbReference type="OrthoDB" id="273345at2759"/>
<dbReference type="Proteomes" id="UP000189701">
    <property type="component" value="Unplaced"/>
</dbReference>
<protein>
    <submittedName>
        <fullName evidence="3">Uncharacterized protein At4g26485-like isoform X1</fullName>
    </submittedName>
</protein>
<dbReference type="GeneID" id="104219617"/>
<dbReference type="GO" id="GO:0070475">
    <property type="term" value="P:rRNA base methylation"/>
    <property type="evidence" value="ECO:0007669"/>
    <property type="project" value="InterPro"/>
</dbReference>
<keyword evidence="2" id="KW-1185">Reference proteome</keyword>
<dbReference type="GO" id="GO:0005737">
    <property type="term" value="C:cytoplasm"/>
    <property type="evidence" value="ECO:0007669"/>
    <property type="project" value="TreeGrafter"/>
</dbReference>